<keyword evidence="4" id="KW-1185">Reference proteome</keyword>
<name>A0ABR3WAQ9_9PEZI</name>
<dbReference type="Proteomes" id="UP001586593">
    <property type="component" value="Unassembled WGS sequence"/>
</dbReference>
<protein>
    <recommendedName>
        <fullName evidence="2">Thiaminase-2/PQQC domain-containing protein</fullName>
    </recommendedName>
</protein>
<dbReference type="InterPro" id="IPR029056">
    <property type="entry name" value="Ribokinase-like"/>
</dbReference>
<feature type="domain" description="Thiaminase-2/PQQC" evidence="2">
    <location>
        <begin position="56"/>
        <end position="150"/>
    </location>
</feature>
<dbReference type="EMBL" id="JAZHXJ010000564">
    <property type="protein sequence ID" value="KAL1857446.1"/>
    <property type="molecule type" value="Genomic_DNA"/>
</dbReference>
<evidence type="ECO:0000259" key="2">
    <source>
        <dbReference type="Pfam" id="PF03070"/>
    </source>
</evidence>
<organism evidence="3 4">
    <name type="scientific">Phialemonium thermophilum</name>
    <dbReference type="NCBI Taxonomy" id="223376"/>
    <lineage>
        <taxon>Eukaryota</taxon>
        <taxon>Fungi</taxon>
        <taxon>Dikarya</taxon>
        <taxon>Ascomycota</taxon>
        <taxon>Pezizomycotina</taxon>
        <taxon>Sordariomycetes</taxon>
        <taxon>Sordariomycetidae</taxon>
        <taxon>Cephalothecales</taxon>
        <taxon>Cephalothecaceae</taxon>
        <taxon>Phialemonium</taxon>
    </lineage>
</organism>
<dbReference type="SUPFAM" id="SSF48613">
    <property type="entry name" value="Heme oxygenase-like"/>
    <property type="match status" value="1"/>
</dbReference>
<dbReference type="PANTHER" id="PTHR20858">
    <property type="entry name" value="PHOSPHOMETHYLPYRIMIDINE KINASE"/>
    <property type="match status" value="1"/>
</dbReference>
<accession>A0ABR3WAQ9</accession>
<dbReference type="Gene3D" id="1.20.910.10">
    <property type="entry name" value="Heme oxygenase-like"/>
    <property type="match status" value="1"/>
</dbReference>
<feature type="region of interest" description="Disordered" evidence="1">
    <location>
        <begin position="146"/>
        <end position="170"/>
    </location>
</feature>
<dbReference type="InterPro" id="IPR016084">
    <property type="entry name" value="Haem_Oase-like_multi-hlx"/>
</dbReference>
<proteinExistence type="predicted"/>
<evidence type="ECO:0000313" key="4">
    <source>
        <dbReference type="Proteomes" id="UP001586593"/>
    </source>
</evidence>
<dbReference type="Gene3D" id="3.40.1190.20">
    <property type="match status" value="1"/>
</dbReference>
<reference evidence="3 4" key="1">
    <citation type="journal article" date="2024" name="Commun. Biol.">
        <title>Comparative genomic analysis of thermophilic fungi reveals convergent evolutionary adaptations and gene losses.</title>
        <authorList>
            <person name="Steindorff A.S."/>
            <person name="Aguilar-Pontes M.V."/>
            <person name="Robinson A.J."/>
            <person name="Andreopoulos B."/>
            <person name="LaButti K."/>
            <person name="Kuo A."/>
            <person name="Mondo S."/>
            <person name="Riley R."/>
            <person name="Otillar R."/>
            <person name="Haridas S."/>
            <person name="Lipzen A."/>
            <person name="Grimwood J."/>
            <person name="Schmutz J."/>
            <person name="Clum A."/>
            <person name="Reid I.D."/>
            <person name="Moisan M.C."/>
            <person name="Butler G."/>
            <person name="Nguyen T.T.M."/>
            <person name="Dewar K."/>
            <person name="Conant G."/>
            <person name="Drula E."/>
            <person name="Henrissat B."/>
            <person name="Hansel C."/>
            <person name="Singer S."/>
            <person name="Hutchinson M.I."/>
            <person name="de Vries R.P."/>
            <person name="Natvig D.O."/>
            <person name="Powell A.J."/>
            <person name="Tsang A."/>
            <person name="Grigoriev I.V."/>
        </authorList>
    </citation>
    <scope>NUCLEOTIDE SEQUENCE [LARGE SCALE GENOMIC DNA]</scope>
    <source>
        <strain evidence="3 4">ATCC 24622</strain>
    </source>
</reference>
<dbReference type="InterPro" id="IPR004305">
    <property type="entry name" value="Thiaminase-2/PQQC"/>
</dbReference>
<dbReference type="Pfam" id="PF03070">
    <property type="entry name" value="TENA_THI-4"/>
    <property type="match status" value="1"/>
</dbReference>
<dbReference type="PANTHER" id="PTHR20858:SF17">
    <property type="entry name" value="HYDROXYMETHYLPYRIMIDINE_PHOSPHOMETHYLPYRIMIDINE KINASE THI20-RELATED"/>
    <property type="match status" value="1"/>
</dbReference>
<evidence type="ECO:0000313" key="3">
    <source>
        <dbReference type="EMBL" id="KAL1857446.1"/>
    </source>
</evidence>
<sequence>MGIPEAVKAACRYVEAAIKTAPGLGHGNGPLNHFHSTYTLPFAPGRFVEYLLQRSDVDAVWRRFVNHPFVLAMGNGSLPLDSFKGYLIQDYLYLVHFARANALASYKAKTIEDISASAEIVGHIYREMSLHIGYCEGFGISKTEIERTEEKSGRVPPPSRPQKEEARQHF</sequence>
<gene>
    <name evidence="3" type="ORF">VTK73DRAFT_8095</name>
</gene>
<comment type="caution">
    <text evidence="3">The sequence shown here is derived from an EMBL/GenBank/DDBJ whole genome shotgun (WGS) entry which is preliminary data.</text>
</comment>
<evidence type="ECO:0000256" key="1">
    <source>
        <dbReference type="SAM" id="MobiDB-lite"/>
    </source>
</evidence>
<feature type="compositionally biased region" description="Basic and acidic residues" evidence="1">
    <location>
        <begin position="161"/>
        <end position="170"/>
    </location>
</feature>